<name>A0A6V7TKP7_MELEN</name>
<evidence type="ECO:0000256" key="1">
    <source>
        <dbReference type="SAM" id="Coils"/>
    </source>
</evidence>
<dbReference type="EMBL" id="CAJEWN010000003">
    <property type="protein sequence ID" value="CAD2125205.1"/>
    <property type="molecule type" value="Genomic_DNA"/>
</dbReference>
<keyword evidence="2" id="KW-1133">Transmembrane helix</keyword>
<dbReference type="AlphaFoldDB" id="A0A6V7TKP7"/>
<evidence type="ECO:0000313" key="3">
    <source>
        <dbReference type="EMBL" id="CAD2125205.1"/>
    </source>
</evidence>
<feature type="transmembrane region" description="Helical" evidence="2">
    <location>
        <begin position="74"/>
        <end position="95"/>
    </location>
</feature>
<evidence type="ECO:0000313" key="4">
    <source>
        <dbReference type="Proteomes" id="UP000580250"/>
    </source>
</evidence>
<protein>
    <submittedName>
        <fullName evidence="3">Uncharacterized protein</fullName>
    </submittedName>
</protein>
<proteinExistence type="predicted"/>
<reference evidence="3 4" key="1">
    <citation type="submission" date="2020-08" db="EMBL/GenBank/DDBJ databases">
        <authorList>
            <person name="Koutsovoulos G."/>
            <person name="Danchin GJ E."/>
        </authorList>
    </citation>
    <scope>NUCLEOTIDE SEQUENCE [LARGE SCALE GENOMIC DNA]</scope>
</reference>
<accession>A0A6V7TKP7</accession>
<evidence type="ECO:0000256" key="2">
    <source>
        <dbReference type="SAM" id="Phobius"/>
    </source>
</evidence>
<keyword evidence="1" id="KW-0175">Coiled coil</keyword>
<organism evidence="3 4">
    <name type="scientific">Meloidogyne enterolobii</name>
    <name type="common">Root-knot nematode worm</name>
    <name type="synonym">Meloidogyne mayaguensis</name>
    <dbReference type="NCBI Taxonomy" id="390850"/>
    <lineage>
        <taxon>Eukaryota</taxon>
        <taxon>Metazoa</taxon>
        <taxon>Ecdysozoa</taxon>
        <taxon>Nematoda</taxon>
        <taxon>Chromadorea</taxon>
        <taxon>Rhabditida</taxon>
        <taxon>Tylenchina</taxon>
        <taxon>Tylenchomorpha</taxon>
        <taxon>Tylenchoidea</taxon>
        <taxon>Meloidogynidae</taxon>
        <taxon>Meloidogyninae</taxon>
        <taxon>Meloidogyne</taxon>
    </lineage>
</organism>
<gene>
    <name evidence="3" type="ORF">MENT_LOCUS1099</name>
</gene>
<comment type="caution">
    <text evidence="3">The sequence shown here is derived from an EMBL/GenBank/DDBJ whole genome shotgun (WGS) entry which is preliminary data.</text>
</comment>
<keyword evidence="2" id="KW-0812">Transmembrane</keyword>
<dbReference type="Proteomes" id="UP000580250">
    <property type="component" value="Unassembled WGS sequence"/>
</dbReference>
<sequence>MTKMEEENKKLTKKLKDSENIISQLRKENLKNKEIYEEEEEIEDFAEDPDEQIMTSELIKLNNENVKHIVKIRLIFWHFFSLEVAPFFALPRPFWAFLLDI</sequence>
<feature type="coiled-coil region" evidence="1">
    <location>
        <begin position="1"/>
        <end position="28"/>
    </location>
</feature>
<keyword evidence="2" id="KW-0472">Membrane</keyword>